<dbReference type="SMART" id="SM00355">
    <property type="entry name" value="ZnF_C2H2"/>
    <property type="match status" value="4"/>
</dbReference>
<dbReference type="Proteomes" id="UP000694941">
    <property type="component" value="Unplaced"/>
</dbReference>
<dbReference type="InterPro" id="IPR013087">
    <property type="entry name" value="Znf_C2H2_type"/>
</dbReference>
<keyword evidence="2" id="KW-0479">Metal-binding</keyword>
<evidence type="ECO:0000256" key="10">
    <source>
        <dbReference type="SAM" id="MobiDB-lite"/>
    </source>
</evidence>
<comment type="subcellular location">
    <subcellularLocation>
        <location evidence="1">Nucleus</location>
    </subcellularLocation>
</comment>
<dbReference type="SUPFAM" id="SSF57667">
    <property type="entry name" value="beta-beta-alpha zinc fingers"/>
    <property type="match status" value="2"/>
</dbReference>
<keyword evidence="4 9" id="KW-0863">Zinc-finger</keyword>
<evidence type="ECO:0000256" key="4">
    <source>
        <dbReference type="ARBA" id="ARBA00022771"/>
    </source>
</evidence>
<dbReference type="PANTHER" id="PTHR45944">
    <property type="entry name" value="SCHNURRI, ISOFORM F"/>
    <property type="match status" value="1"/>
</dbReference>
<dbReference type="PROSITE" id="PS50157">
    <property type="entry name" value="ZINC_FINGER_C2H2_2"/>
    <property type="match status" value="4"/>
</dbReference>
<evidence type="ECO:0000256" key="6">
    <source>
        <dbReference type="ARBA" id="ARBA00023015"/>
    </source>
</evidence>
<feature type="domain" description="C2H2-type" evidence="11">
    <location>
        <begin position="564"/>
        <end position="591"/>
    </location>
</feature>
<evidence type="ECO:0000313" key="12">
    <source>
        <dbReference type="Proteomes" id="UP000694941"/>
    </source>
</evidence>
<keyword evidence="3" id="KW-0677">Repeat</keyword>
<protein>
    <submittedName>
        <fullName evidence="13 14">Zinc finger protein 236-like</fullName>
    </submittedName>
</protein>
<dbReference type="Gene3D" id="3.30.160.60">
    <property type="entry name" value="Classic Zinc Finger"/>
    <property type="match status" value="3"/>
</dbReference>
<evidence type="ECO:0000256" key="7">
    <source>
        <dbReference type="ARBA" id="ARBA00023163"/>
    </source>
</evidence>
<dbReference type="RefSeq" id="XP_022235326.1">
    <property type="nucleotide sequence ID" value="XM_022379618.1"/>
</dbReference>
<evidence type="ECO:0000256" key="5">
    <source>
        <dbReference type="ARBA" id="ARBA00022833"/>
    </source>
</evidence>
<sequence length="632" mass="70143">MDSEDPKHEAACCLLNLSSMPTLTTETYSEKEKPKDVLTIPLQESLHIQLTEPSVDEDHASQYLTVQDDAVPADSLLLRPPLSHRSRSSSVHIPLSPGKKVTAMALAENQTASRDISLPRESVASRRYSFSVIRDLKQNKDLSQNEDLSHSSNSEQIISKSEDQDHCLVFPAMSLSVPSNSEDETSMSGIDQPMDLSVTRDMKVDPNVSADSHPEELVEPIDSLLGACLQYGSLTALKTGGLPLMLNTSGLKRRSQSPWELQQQTGSRQSVDDSVLHLSPVTSPSPDHIPSKSILHDDQYPISSRPQAEFIVAKSGCGQNLDDGKCVCDICNKTFTKPSQLRLHLNIHYFERPFRCDSCVVSFRTKGHLQKHKRSVSHYNKVNMNQTFGTPTADNPRPFKCSDCKIAFRIHGHLAKHLRSKMHIMKLECLGRLPFGMYAEMERSGTNLNEIDTTDCDSSLESLQLIAQRLYRQEPRQVVWQGDNVIGGAESPDHSLSSPESIALSLSQNKLAATKTVNFQVKQELDNVIENPGHSHQDNSNSLSVDIDKEVNHCSGQNVKPQPLSCPLCGQSFVSAKALRVHTYSHHAQWSTDEATNFTEIELALPDPCGETPQTLQKFASVQDNVKKHFNL</sequence>
<dbReference type="Pfam" id="PF13894">
    <property type="entry name" value="zf-C2H2_4"/>
    <property type="match status" value="1"/>
</dbReference>
<organism evidence="12 14">
    <name type="scientific">Limulus polyphemus</name>
    <name type="common">Atlantic horseshoe crab</name>
    <dbReference type="NCBI Taxonomy" id="6850"/>
    <lineage>
        <taxon>Eukaryota</taxon>
        <taxon>Metazoa</taxon>
        <taxon>Ecdysozoa</taxon>
        <taxon>Arthropoda</taxon>
        <taxon>Chelicerata</taxon>
        <taxon>Merostomata</taxon>
        <taxon>Xiphosura</taxon>
        <taxon>Limulidae</taxon>
        <taxon>Limulus</taxon>
    </lineage>
</organism>
<reference evidence="13 14" key="1">
    <citation type="submission" date="2025-05" db="UniProtKB">
        <authorList>
            <consortium name="RefSeq"/>
        </authorList>
    </citation>
    <scope>IDENTIFICATION</scope>
    <source>
        <tissue evidence="13 14">Muscle</tissue>
    </source>
</reference>
<dbReference type="Pfam" id="PF00096">
    <property type="entry name" value="zf-C2H2"/>
    <property type="match status" value="1"/>
</dbReference>
<name>A0ABM1RVC2_LIMPO</name>
<evidence type="ECO:0000259" key="11">
    <source>
        <dbReference type="PROSITE" id="PS50157"/>
    </source>
</evidence>
<feature type="compositionally biased region" description="Polar residues" evidence="10">
    <location>
        <begin position="254"/>
        <end position="269"/>
    </location>
</feature>
<dbReference type="RefSeq" id="XP_022235327.1">
    <property type="nucleotide sequence ID" value="XM_022379619.1"/>
</dbReference>
<accession>A0ABM1RVC2</accession>
<feature type="domain" description="C2H2-type" evidence="11">
    <location>
        <begin position="354"/>
        <end position="383"/>
    </location>
</feature>
<evidence type="ECO:0000256" key="1">
    <source>
        <dbReference type="ARBA" id="ARBA00004123"/>
    </source>
</evidence>
<proteinExistence type="predicted"/>
<feature type="region of interest" description="Disordered" evidence="10">
    <location>
        <begin position="254"/>
        <end position="273"/>
    </location>
</feature>
<evidence type="ECO:0000256" key="2">
    <source>
        <dbReference type="ARBA" id="ARBA00022723"/>
    </source>
</evidence>
<dbReference type="InterPro" id="IPR051969">
    <property type="entry name" value="Zinc-finger_DNA-bd_regulators"/>
</dbReference>
<evidence type="ECO:0000256" key="9">
    <source>
        <dbReference type="PROSITE-ProRule" id="PRU00042"/>
    </source>
</evidence>
<gene>
    <name evidence="13 14" type="primary">LOC111083247</name>
</gene>
<evidence type="ECO:0000256" key="8">
    <source>
        <dbReference type="ARBA" id="ARBA00023242"/>
    </source>
</evidence>
<evidence type="ECO:0000313" key="13">
    <source>
        <dbReference type="RefSeq" id="XP_022235326.1"/>
    </source>
</evidence>
<dbReference type="PANTHER" id="PTHR45944:SF2">
    <property type="entry name" value="SCHNURRI, ISOFORM F"/>
    <property type="match status" value="1"/>
</dbReference>
<evidence type="ECO:0000256" key="3">
    <source>
        <dbReference type="ARBA" id="ARBA00022737"/>
    </source>
</evidence>
<evidence type="ECO:0000313" key="14">
    <source>
        <dbReference type="RefSeq" id="XP_022235327.1"/>
    </source>
</evidence>
<keyword evidence="6" id="KW-0805">Transcription regulation</keyword>
<keyword evidence="7" id="KW-0804">Transcription</keyword>
<dbReference type="GeneID" id="111083247"/>
<keyword evidence="12" id="KW-1185">Reference proteome</keyword>
<feature type="domain" description="C2H2-type" evidence="11">
    <location>
        <begin position="399"/>
        <end position="428"/>
    </location>
</feature>
<feature type="domain" description="C2H2-type" evidence="11">
    <location>
        <begin position="326"/>
        <end position="353"/>
    </location>
</feature>
<dbReference type="InterPro" id="IPR036236">
    <property type="entry name" value="Znf_C2H2_sf"/>
</dbReference>
<keyword evidence="8" id="KW-0539">Nucleus</keyword>
<dbReference type="PROSITE" id="PS00028">
    <property type="entry name" value="ZINC_FINGER_C2H2_1"/>
    <property type="match status" value="4"/>
</dbReference>
<keyword evidence="5" id="KW-0862">Zinc</keyword>